<dbReference type="RefSeq" id="WP_166753646.1">
    <property type="nucleotide sequence ID" value="NZ_BAABJU010000014.1"/>
</dbReference>
<evidence type="ECO:0000313" key="3">
    <source>
        <dbReference type="EMBL" id="NIH65989.1"/>
    </source>
</evidence>
<dbReference type="EMBL" id="JAAMPA010000001">
    <property type="protein sequence ID" value="NIH65989.1"/>
    <property type="molecule type" value="Genomic_DNA"/>
</dbReference>
<organism evidence="3 4">
    <name type="scientific">Modestobacter marinus</name>
    <dbReference type="NCBI Taxonomy" id="477641"/>
    <lineage>
        <taxon>Bacteria</taxon>
        <taxon>Bacillati</taxon>
        <taxon>Actinomycetota</taxon>
        <taxon>Actinomycetes</taxon>
        <taxon>Geodermatophilales</taxon>
        <taxon>Geodermatophilaceae</taxon>
        <taxon>Modestobacter</taxon>
    </lineage>
</organism>
<feature type="region of interest" description="Disordered" evidence="1">
    <location>
        <begin position="107"/>
        <end position="147"/>
    </location>
</feature>
<evidence type="ECO:0000256" key="1">
    <source>
        <dbReference type="SAM" id="MobiDB-lite"/>
    </source>
</evidence>
<evidence type="ECO:0000313" key="2">
    <source>
        <dbReference type="EMBL" id="GGL68742.1"/>
    </source>
</evidence>
<dbReference type="Proteomes" id="UP000648663">
    <property type="component" value="Unassembled WGS sequence"/>
</dbReference>
<reference evidence="5" key="2">
    <citation type="journal article" date="2019" name="Int. J. Syst. Evol. Microbiol.">
        <title>The Global Catalogue of Microorganisms (GCM) 10K type strain sequencing project: providing services to taxonomists for standard genome sequencing and annotation.</title>
        <authorList>
            <consortium name="The Broad Institute Genomics Platform"/>
            <consortium name="The Broad Institute Genome Sequencing Center for Infectious Disease"/>
            <person name="Wu L."/>
            <person name="Ma J."/>
        </authorList>
    </citation>
    <scope>NUCLEOTIDE SEQUENCE [LARGE SCALE GENOMIC DNA]</scope>
    <source>
        <strain evidence="5">CGMCC 4.5581</strain>
    </source>
</reference>
<reference evidence="2" key="4">
    <citation type="submission" date="2024-05" db="EMBL/GenBank/DDBJ databases">
        <authorList>
            <person name="Sun Q."/>
            <person name="Zhou Y."/>
        </authorList>
    </citation>
    <scope>NUCLEOTIDE SEQUENCE</scope>
    <source>
        <strain evidence="2">CGMCC 4.5581</strain>
    </source>
</reference>
<dbReference type="Proteomes" id="UP000552836">
    <property type="component" value="Unassembled WGS sequence"/>
</dbReference>
<reference evidence="3 4" key="3">
    <citation type="submission" date="2020-02" db="EMBL/GenBank/DDBJ databases">
        <title>Sequencing the genomes of 1000 actinobacteria strains.</title>
        <authorList>
            <person name="Klenk H.-P."/>
        </authorList>
    </citation>
    <scope>NUCLEOTIDE SEQUENCE [LARGE SCALE GENOMIC DNA]</scope>
    <source>
        <strain evidence="3 4">DSM 45201</strain>
    </source>
</reference>
<protein>
    <submittedName>
        <fullName evidence="3">Uncharacterized protein</fullName>
    </submittedName>
</protein>
<feature type="compositionally biased region" description="Basic residues" evidence="1">
    <location>
        <begin position="137"/>
        <end position="147"/>
    </location>
</feature>
<name>A0A846LR78_9ACTN</name>
<evidence type="ECO:0000313" key="5">
    <source>
        <dbReference type="Proteomes" id="UP000648663"/>
    </source>
</evidence>
<accession>A0A846LR78</accession>
<dbReference type="AlphaFoldDB" id="A0A846LR78"/>
<sequence length="147" mass="15299">MTAADAGPRADQSPRPLTDDARELLGALLAHEFLGVAELRAQVARATSTPGCRCGCGTLDLQVPDDVPAAPASGPAPVEGTVVGADGSPVGGVLLFVEEGRLSRLDVTSHGDPLPLPSPDQVTWGPTRWAGEDTVRRPARFRRGRSD</sequence>
<evidence type="ECO:0000313" key="4">
    <source>
        <dbReference type="Proteomes" id="UP000552836"/>
    </source>
</evidence>
<proteinExistence type="predicted"/>
<dbReference type="EMBL" id="BMMI01000004">
    <property type="protein sequence ID" value="GGL68742.1"/>
    <property type="molecule type" value="Genomic_DNA"/>
</dbReference>
<reference evidence="2" key="1">
    <citation type="journal article" date="2014" name="Int. J. Syst. Evol. Microbiol.">
        <title>Complete genome of a new Firmicutes species belonging to the dominant human colonic microbiota ('Ruminococcus bicirculans') reveals two chromosomes and a selective capacity to utilize plant glucans.</title>
        <authorList>
            <consortium name="NISC Comparative Sequencing Program"/>
            <person name="Wegmann U."/>
            <person name="Louis P."/>
            <person name="Goesmann A."/>
            <person name="Henrissat B."/>
            <person name="Duncan S.H."/>
            <person name="Flint H.J."/>
        </authorList>
    </citation>
    <scope>NUCLEOTIDE SEQUENCE</scope>
    <source>
        <strain evidence="2">CGMCC 4.5581</strain>
    </source>
</reference>
<keyword evidence="5" id="KW-1185">Reference proteome</keyword>
<comment type="caution">
    <text evidence="3">The sequence shown here is derived from an EMBL/GenBank/DDBJ whole genome shotgun (WGS) entry which is preliminary data.</text>
</comment>
<gene>
    <name evidence="3" type="ORF">FB380_000435</name>
    <name evidence="2" type="ORF">GCM10011589_26290</name>
</gene>